<accession>A0ABQ1E1G7</accession>
<reference evidence="1 2" key="1">
    <citation type="submission" date="2020-06" db="EMBL/GenBank/DDBJ databases">
        <title>Characterization of fructooligosaccharide metabolism and fructooligosaccharide-degrading enzymes in human commensal butyrate producers.</title>
        <authorList>
            <person name="Tanno H."/>
            <person name="Fujii T."/>
            <person name="Hirano K."/>
            <person name="Maeno S."/>
            <person name="Tonozuka T."/>
            <person name="Sakamoto M."/>
            <person name="Ohkuma M."/>
            <person name="Tochio T."/>
            <person name="Endo A."/>
        </authorList>
    </citation>
    <scope>NUCLEOTIDE SEQUENCE [LARGE SCALE GENOMIC DNA]</scope>
    <source>
        <strain evidence="1 2">JCM 31056</strain>
    </source>
</reference>
<keyword evidence="2" id="KW-1185">Reference proteome</keyword>
<sequence length="53" mass="6066">MCQLFDCIGILPVFAIQAARSDFIVLATLHQIAHECNRRENTNQQTIWVQGNH</sequence>
<evidence type="ECO:0000313" key="1">
    <source>
        <dbReference type="EMBL" id="GFO88776.1"/>
    </source>
</evidence>
<evidence type="ECO:0000313" key="2">
    <source>
        <dbReference type="Proteomes" id="UP000620147"/>
    </source>
</evidence>
<gene>
    <name evidence="1" type="ORF">BUFA31_19400</name>
</gene>
<protein>
    <submittedName>
        <fullName evidence="1">Uncharacterized protein</fullName>
    </submittedName>
</protein>
<organism evidence="1 2">
    <name type="scientific">Butyricicoccus faecihominis</name>
    <dbReference type="NCBI Taxonomy" id="1712515"/>
    <lineage>
        <taxon>Bacteria</taxon>
        <taxon>Bacillati</taxon>
        <taxon>Bacillota</taxon>
        <taxon>Clostridia</taxon>
        <taxon>Eubacteriales</taxon>
        <taxon>Butyricicoccaceae</taxon>
        <taxon>Butyricicoccus</taxon>
    </lineage>
</organism>
<dbReference type="EMBL" id="BLYJ01000025">
    <property type="protein sequence ID" value="GFO88776.1"/>
    <property type="molecule type" value="Genomic_DNA"/>
</dbReference>
<dbReference type="Proteomes" id="UP000620147">
    <property type="component" value="Unassembled WGS sequence"/>
</dbReference>
<proteinExistence type="predicted"/>
<name>A0ABQ1E1G7_9FIRM</name>
<comment type="caution">
    <text evidence="1">The sequence shown here is derived from an EMBL/GenBank/DDBJ whole genome shotgun (WGS) entry which is preliminary data.</text>
</comment>